<dbReference type="EMBL" id="JAMKPW020000022">
    <property type="protein sequence ID" value="KAK8206520.1"/>
    <property type="molecule type" value="Genomic_DNA"/>
</dbReference>
<organism evidence="1 2">
    <name type="scientific">Zalaria obscura</name>
    <dbReference type="NCBI Taxonomy" id="2024903"/>
    <lineage>
        <taxon>Eukaryota</taxon>
        <taxon>Fungi</taxon>
        <taxon>Dikarya</taxon>
        <taxon>Ascomycota</taxon>
        <taxon>Pezizomycotina</taxon>
        <taxon>Dothideomycetes</taxon>
        <taxon>Dothideomycetidae</taxon>
        <taxon>Dothideales</taxon>
        <taxon>Zalariaceae</taxon>
        <taxon>Zalaria</taxon>
    </lineage>
</organism>
<proteinExistence type="predicted"/>
<accession>A0ACC3SAW5</accession>
<evidence type="ECO:0000313" key="1">
    <source>
        <dbReference type="EMBL" id="KAK8206520.1"/>
    </source>
</evidence>
<reference evidence="1" key="1">
    <citation type="submission" date="2024-02" db="EMBL/GenBank/DDBJ databases">
        <title>Metagenome Assembled Genome of Zalaria obscura JY119.</title>
        <authorList>
            <person name="Vighnesh L."/>
            <person name="Jagadeeshwari U."/>
            <person name="Venkata Ramana C."/>
            <person name="Sasikala C."/>
        </authorList>
    </citation>
    <scope>NUCLEOTIDE SEQUENCE</scope>
    <source>
        <strain evidence="1">JY119</strain>
    </source>
</reference>
<keyword evidence="2" id="KW-1185">Reference proteome</keyword>
<name>A0ACC3SAW5_9PEZI</name>
<dbReference type="Proteomes" id="UP001320706">
    <property type="component" value="Unassembled WGS sequence"/>
</dbReference>
<evidence type="ECO:0000313" key="2">
    <source>
        <dbReference type="Proteomes" id="UP001320706"/>
    </source>
</evidence>
<gene>
    <name evidence="1" type="ORF">M8818_004353</name>
</gene>
<sequence>MEKERMSGEIERPEQAAPVLPVVNPAIEKTEPPKAGLHPAVYIATWISLSSSVILFNKWILHTADFKYPIFLTTWHLAFATLVTQIMARFTKTLDSRKKVPMTGRVYLRAIVPIGLFFSLSLICGNVTYLYLSVAFIQMLKATTPVAVLLATWGLGVAPPNMKTLGNVSIIVLGVVIASFGEIKFVLTGFLFQVGGIIFEAIRLTMVQRLLSSAEFKMDPLVSLYYFAPACAVMNGVIALVLEVPKMTGADFAKVGYATLLLNAFIAFALNVSVVFLIGKTSSLVLTLSGVLKDILLVIASIVVFGDPVSGLQFFGYSIALCGLIYYKLGADKIKEYLGDGQRAWADYGVRHPALRKLIVFGLVIFTVFIIFGGLGNAFPEYDPSQMAREKLGNMMGSTGDGA</sequence>
<protein>
    <submittedName>
        <fullName evidence="1">Uncharacterized protein</fullName>
    </submittedName>
</protein>
<comment type="caution">
    <text evidence="1">The sequence shown here is derived from an EMBL/GenBank/DDBJ whole genome shotgun (WGS) entry which is preliminary data.</text>
</comment>